<dbReference type="PANTHER" id="PTHR43162">
    <property type="match status" value="1"/>
</dbReference>
<dbReference type="InterPro" id="IPR051604">
    <property type="entry name" value="Ergot_Alk_Oxidoreductase"/>
</dbReference>
<evidence type="ECO:0000259" key="1">
    <source>
        <dbReference type="Pfam" id="PF13460"/>
    </source>
</evidence>
<accession>A0A2P2GIH8</accession>
<comment type="caution">
    <text evidence="2">The sequence shown here is derived from an EMBL/GenBank/DDBJ whole genome shotgun (WGS) entry which is preliminary data.</text>
</comment>
<evidence type="ECO:0000313" key="2">
    <source>
        <dbReference type="EMBL" id="KKZ71330.1"/>
    </source>
</evidence>
<dbReference type="RefSeq" id="WP_046910048.1">
    <property type="nucleotide sequence ID" value="NZ_BAAAXG010000002.1"/>
</dbReference>
<sequence>MIVVTGATGNVGRALVEALAAAGEDVTAVSRRTPEGPLPAGVRHRTADLGRPEELEAAFDGAEAVYLLIAGVGQELRPHAIVAAAVAAGVRRIVLQSSQLLGTRPESESHGPLREFEAAVRGSGLEWTVLRPSGFASNAFLWAEPVRTSRTVAAPFADVALPVVDPADIADVAAAALRSGSHHGRTYVLTGPAAVTPREQAAALAGAVGEPVRFVERSRAEARAELVRFLPAVAVDGMLAVMGEPHAEERRVSPDVERVLGRPGRPFSAWAERNAFAFA</sequence>
<keyword evidence="3" id="KW-1185">Reference proteome</keyword>
<dbReference type="AlphaFoldDB" id="A0A2P2GIH8"/>
<dbReference type="EMBL" id="LAQS01000040">
    <property type="protein sequence ID" value="KKZ71330.1"/>
    <property type="molecule type" value="Genomic_DNA"/>
</dbReference>
<dbReference type="PANTHER" id="PTHR43162:SF1">
    <property type="entry name" value="PRESTALK A DIFFERENTIATION PROTEIN A"/>
    <property type="match status" value="1"/>
</dbReference>
<proteinExistence type="predicted"/>
<dbReference type="InterPro" id="IPR036291">
    <property type="entry name" value="NAD(P)-bd_dom_sf"/>
</dbReference>
<organism evidence="2 3">
    <name type="scientific">Streptomyces showdoensis</name>
    <dbReference type="NCBI Taxonomy" id="68268"/>
    <lineage>
        <taxon>Bacteria</taxon>
        <taxon>Bacillati</taxon>
        <taxon>Actinomycetota</taxon>
        <taxon>Actinomycetes</taxon>
        <taxon>Kitasatosporales</taxon>
        <taxon>Streptomycetaceae</taxon>
        <taxon>Streptomyces</taxon>
    </lineage>
</organism>
<dbReference type="Proteomes" id="UP000265325">
    <property type="component" value="Unassembled WGS sequence"/>
</dbReference>
<dbReference type="OrthoDB" id="116343at2"/>
<name>A0A2P2GIH8_STREW</name>
<feature type="domain" description="NAD(P)-binding" evidence="1">
    <location>
        <begin position="6"/>
        <end position="178"/>
    </location>
</feature>
<dbReference type="Gene3D" id="3.90.25.10">
    <property type="entry name" value="UDP-galactose 4-epimerase, domain 1"/>
    <property type="match status" value="1"/>
</dbReference>
<reference evidence="2 3" key="1">
    <citation type="submission" date="2015-05" db="EMBL/GenBank/DDBJ databases">
        <title>Draft Genome assembly of Streptomyces showdoensis.</title>
        <authorList>
            <person name="Thapa K.K."/>
            <person name="Metsa-Ketela M."/>
        </authorList>
    </citation>
    <scope>NUCLEOTIDE SEQUENCE [LARGE SCALE GENOMIC DNA]</scope>
    <source>
        <strain evidence="2 3">ATCC 15227</strain>
    </source>
</reference>
<dbReference type="Gene3D" id="3.40.50.720">
    <property type="entry name" value="NAD(P)-binding Rossmann-like Domain"/>
    <property type="match status" value="1"/>
</dbReference>
<dbReference type="SUPFAM" id="SSF51735">
    <property type="entry name" value="NAD(P)-binding Rossmann-fold domains"/>
    <property type="match status" value="1"/>
</dbReference>
<dbReference type="Pfam" id="PF13460">
    <property type="entry name" value="NAD_binding_10"/>
    <property type="match status" value="1"/>
</dbReference>
<gene>
    <name evidence="2" type="ORF">VO63_24095</name>
</gene>
<protein>
    <submittedName>
        <fullName evidence="2">NmrA family transcriptional regulator</fullName>
    </submittedName>
</protein>
<evidence type="ECO:0000313" key="3">
    <source>
        <dbReference type="Proteomes" id="UP000265325"/>
    </source>
</evidence>
<dbReference type="InterPro" id="IPR016040">
    <property type="entry name" value="NAD(P)-bd_dom"/>
</dbReference>